<protein>
    <submittedName>
        <fullName evidence="1">Uncharacterized protein</fullName>
    </submittedName>
</protein>
<organism evidence="1 2">
    <name type="scientific">Eumeta variegata</name>
    <name type="common">Bagworm moth</name>
    <name type="synonym">Eumeta japonica</name>
    <dbReference type="NCBI Taxonomy" id="151549"/>
    <lineage>
        <taxon>Eukaryota</taxon>
        <taxon>Metazoa</taxon>
        <taxon>Ecdysozoa</taxon>
        <taxon>Arthropoda</taxon>
        <taxon>Hexapoda</taxon>
        <taxon>Insecta</taxon>
        <taxon>Pterygota</taxon>
        <taxon>Neoptera</taxon>
        <taxon>Endopterygota</taxon>
        <taxon>Lepidoptera</taxon>
        <taxon>Glossata</taxon>
        <taxon>Ditrysia</taxon>
        <taxon>Tineoidea</taxon>
        <taxon>Psychidae</taxon>
        <taxon>Oiketicinae</taxon>
        <taxon>Eumeta</taxon>
    </lineage>
</organism>
<accession>A0A4C1XJG0</accession>
<name>A0A4C1XJG0_EUMVA</name>
<reference evidence="1 2" key="1">
    <citation type="journal article" date="2019" name="Commun. Biol.">
        <title>The bagworm genome reveals a unique fibroin gene that provides high tensile strength.</title>
        <authorList>
            <person name="Kono N."/>
            <person name="Nakamura H."/>
            <person name="Ohtoshi R."/>
            <person name="Tomita M."/>
            <person name="Numata K."/>
            <person name="Arakawa K."/>
        </authorList>
    </citation>
    <scope>NUCLEOTIDE SEQUENCE [LARGE SCALE GENOMIC DNA]</scope>
</reference>
<dbReference type="Proteomes" id="UP000299102">
    <property type="component" value="Unassembled WGS sequence"/>
</dbReference>
<sequence length="97" mass="10466">MGERYFSPRGTYPAVTRLSNAMYKVCGNICGVYVSGYGQGRACVCVFVCDVTRLSLIVSISFISVEILAIEFGGELDKSRASPAVFLEPNSSPDAKE</sequence>
<evidence type="ECO:0000313" key="1">
    <source>
        <dbReference type="EMBL" id="GBP63132.1"/>
    </source>
</evidence>
<evidence type="ECO:0000313" key="2">
    <source>
        <dbReference type="Proteomes" id="UP000299102"/>
    </source>
</evidence>
<proteinExistence type="predicted"/>
<gene>
    <name evidence="1" type="ORF">EVAR_50063_1</name>
</gene>
<dbReference type="EMBL" id="BGZK01000860">
    <property type="protein sequence ID" value="GBP63132.1"/>
    <property type="molecule type" value="Genomic_DNA"/>
</dbReference>
<dbReference type="AlphaFoldDB" id="A0A4C1XJG0"/>
<keyword evidence="2" id="KW-1185">Reference proteome</keyword>
<comment type="caution">
    <text evidence="1">The sequence shown here is derived from an EMBL/GenBank/DDBJ whole genome shotgun (WGS) entry which is preliminary data.</text>
</comment>